<dbReference type="Gene3D" id="3.40.50.150">
    <property type="entry name" value="Vaccinia Virus protein VP39"/>
    <property type="match status" value="1"/>
</dbReference>
<dbReference type="AlphaFoldDB" id="A0A8K0AHL4"/>
<accession>A0A8K0AHL4</accession>
<keyword evidence="4" id="KW-1185">Reference proteome</keyword>
<dbReference type="Pfam" id="PF01728">
    <property type="entry name" value="FtsJ"/>
    <property type="match status" value="1"/>
</dbReference>
<organism evidence="3 4">
    <name type="scientific">Andalucia godoyi</name>
    <name type="common">Flagellate</name>
    <dbReference type="NCBI Taxonomy" id="505711"/>
    <lineage>
        <taxon>Eukaryota</taxon>
        <taxon>Discoba</taxon>
        <taxon>Jakobida</taxon>
        <taxon>Andalucina</taxon>
        <taxon>Andaluciidae</taxon>
        <taxon>Andalucia</taxon>
    </lineage>
</organism>
<dbReference type="OrthoDB" id="20105at2759"/>
<dbReference type="EMBL" id="VRVR01000022">
    <property type="protein sequence ID" value="KAF0852668.1"/>
    <property type="molecule type" value="Genomic_DNA"/>
</dbReference>
<evidence type="ECO:0000256" key="1">
    <source>
        <dbReference type="SAM" id="MobiDB-lite"/>
    </source>
</evidence>
<reference evidence="3" key="1">
    <citation type="submission" date="2019-09" db="EMBL/GenBank/DDBJ databases">
        <title>The Mitochondrial Proteome of the Jakobid, Andalucia godoyi, a Protist With the Most Gene-Rich and Bacteria-Like Mitochondrial Genome.</title>
        <authorList>
            <person name="Gray M.W."/>
            <person name="Burger G."/>
            <person name="Derelle R."/>
            <person name="Klimes V."/>
            <person name="Leger M."/>
            <person name="Sarrasin M."/>
            <person name="Vlcek C."/>
            <person name="Roger A.J."/>
            <person name="Elias M."/>
            <person name="Lang B.F."/>
        </authorList>
    </citation>
    <scope>NUCLEOTIDE SEQUENCE</scope>
    <source>
        <strain evidence="3">And28</strain>
    </source>
</reference>
<keyword evidence="3" id="KW-0808">Transferase</keyword>
<dbReference type="SUPFAM" id="SSF53335">
    <property type="entry name" value="S-adenosyl-L-methionine-dependent methyltransferases"/>
    <property type="match status" value="1"/>
</dbReference>
<dbReference type="GO" id="GO:0032259">
    <property type="term" value="P:methylation"/>
    <property type="evidence" value="ECO:0007669"/>
    <property type="project" value="UniProtKB-KW"/>
</dbReference>
<feature type="domain" description="Ribosomal RNA methyltransferase FtsJ" evidence="2">
    <location>
        <begin position="228"/>
        <end position="278"/>
    </location>
</feature>
<sequence>MSILFARPLFVTSMQRTLPPGLTLVQSIAPGALLLASAGKPGGCASEIVSTAYCSPFVVGVMPDAQQVQGSSIAQLADEILFGQPDVLSKSRARCAKGSDGEMPFYQLHCFSSSYLQKPGQTTIERSVLGRRCELLSNAIRAKLRERTNWRYCRPDSRMTRGRDEVTPTYTLSVFMTDAEDVWVSCVNRSEWDASVALPQALRYPTFALGKPLLMDEFPQAPGSTYRKLEEAIRCLGARPSPGKRVVDLGASPGAWSVLLALKYGCHVTAVDRAPLEVSADVVASIVAGHEGEDRNGSLKFEKGDAFRFHDAAAQWLVWDVACDPRAAGEVLHKWASNPELSGLECIIANLKLRNDLDVGTSRRKEYWEAKQPRARDSSAPRKRVEDPPFLIRQDQAAAINDIRRDLVNHGWTVDVRHLWSAKHEVTLMATRSPPTAAAPSSTEDQ</sequence>
<proteinExistence type="predicted"/>
<evidence type="ECO:0000259" key="2">
    <source>
        <dbReference type="Pfam" id="PF01728"/>
    </source>
</evidence>
<keyword evidence="3" id="KW-0489">Methyltransferase</keyword>
<dbReference type="CDD" id="cd02440">
    <property type="entry name" value="AdoMet_MTases"/>
    <property type="match status" value="1"/>
</dbReference>
<dbReference type="InterPro" id="IPR029063">
    <property type="entry name" value="SAM-dependent_MTases_sf"/>
</dbReference>
<evidence type="ECO:0000313" key="4">
    <source>
        <dbReference type="Proteomes" id="UP000799049"/>
    </source>
</evidence>
<comment type="caution">
    <text evidence="3">The sequence shown here is derived from an EMBL/GenBank/DDBJ whole genome shotgun (WGS) entry which is preliminary data.</text>
</comment>
<dbReference type="GO" id="GO:0008168">
    <property type="term" value="F:methyltransferase activity"/>
    <property type="evidence" value="ECO:0007669"/>
    <property type="project" value="UniProtKB-KW"/>
</dbReference>
<dbReference type="PANTHER" id="PTHR37524:SF2">
    <property type="entry name" value="RIBOSOMAL RNA METHYLTRANSFERASE FTSJ DOMAIN-CONTAINING PROTEIN"/>
    <property type="match status" value="1"/>
</dbReference>
<protein>
    <submittedName>
        <fullName evidence="3">Mitochondrial 23S rRNA Cm2498 methyltransferase RlmM</fullName>
    </submittedName>
</protein>
<dbReference type="Proteomes" id="UP000799049">
    <property type="component" value="Unassembled WGS sequence"/>
</dbReference>
<feature type="region of interest" description="Disordered" evidence="1">
    <location>
        <begin position="367"/>
        <end position="387"/>
    </location>
</feature>
<evidence type="ECO:0000313" key="3">
    <source>
        <dbReference type="EMBL" id="KAF0852668.1"/>
    </source>
</evidence>
<dbReference type="PANTHER" id="PTHR37524">
    <property type="entry name" value="RIBOSOMAL RNA LARGE SUBUNIT METHYLTRANSFERASE M"/>
    <property type="match status" value="1"/>
</dbReference>
<name>A0A8K0AHL4_ANDGO</name>
<gene>
    <name evidence="3" type="ORF">ANDGO_06262</name>
</gene>
<dbReference type="InterPro" id="IPR002877">
    <property type="entry name" value="RNA_MeTrfase_FtsJ_dom"/>
</dbReference>